<keyword evidence="2" id="KW-1185">Reference proteome</keyword>
<sequence length="82" mass="9331">MASEELKMCNITGKLIPNKLIEREDDFTLNVIYLANRKVKCLCMFFAKSNGQFIPSELGSAYKGIETQALTELYSLFCLEIE</sequence>
<protein>
    <submittedName>
        <fullName evidence="1">Uncharacterized protein</fullName>
    </submittedName>
</protein>
<accession>A0ABR6KU50</accession>
<reference evidence="1 2" key="1">
    <citation type="submission" date="2020-08" db="EMBL/GenBank/DDBJ databases">
        <title>Genomic Encyclopedia of Type Strains, Phase IV (KMG-IV): sequencing the most valuable type-strain genomes for metagenomic binning, comparative biology and taxonomic classification.</title>
        <authorList>
            <person name="Goeker M."/>
        </authorList>
    </citation>
    <scope>NUCLEOTIDE SEQUENCE [LARGE SCALE GENOMIC DNA]</scope>
    <source>
        <strain evidence="1 2">DSM 102983</strain>
    </source>
</reference>
<comment type="caution">
    <text evidence="1">The sequence shown here is derived from an EMBL/GenBank/DDBJ whole genome shotgun (WGS) entry which is preliminary data.</text>
</comment>
<organism evidence="1 2">
    <name type="scientific">Parabacteroides faecis</name>
    <dbReference type="NCBI Taxonomy" id="1217282"/>
    <lineage>
        <taxon>Bacteria</taxon>
        <taxon>Pseudomonadati</taxon>
        <taxon>Bacteroidota</taxon>
        <taxon>Bacteroidia</taxon>
        <taxon>Bacteroidales</taxon>
        <taxon>Tannerellaceae</taxon>
        <taxon>Parabacteroides</taxon>
    </lineage>
</organism>
<dbReference type="EMBL" id="JACHOC010000013">
    <property type="protein sequence ID" value="MBB4625035.1"/>
    <property type="molecule type" value="Genomic_DNA"/>
</dbReference>
<gene>
    <name evidence="1" type="ORF">GGQ57_004981</name>
</gene>
<dbReference type="RefSeq" id="WP_183672435.1">
    <property type="nucleotide sequence ID" value="NZ_BMPB01000017.1"/>
</dbReference>
<evidence type="ECO:0000313" key="2">
    <source>
        <dbReference type="Proteomes" id="UP000533637"/>
    </source>
</evidence>
<proteinExistence type="predicted"/>
<name>A0ABR6KU50_9BACT</name>
<evidence type="ECO:0000313" key="1">
    <source>
        <dbReference type="EMBL" id="MBB4625035.1"/>
    </source>
</evidence>
<dbReference type="Proteomes" id="UP000533637">
    <property type="component" value="Unassembled WGS sequence"/>
</dbReference>